<gene>
    <name evidence="1" type="ORF">I312_04701</name>
</gene>
<reference evidence="1" key="1">
    <citation type="submission" date="2015-01" db="EMBL/GenBank/DDBJ databases">
        <title>The Genome Sequence of Cryptococcus gattii CA1280.</title>
        <authorList>
            <consortium name="The Broad Institute Genomics Platform"/>
            <person name="Cuomo C."/>
            <person name="Litvintseva A."/>
            <person name="Chen Y."/>
            <person name="Heitman J."/>
            <person name="Sun S."/>
            <person name="Springer D."/>
            <person name="Dromer F."/>
            <person name="Young S."/>
            <person name="Zeng Q."/>
            <person name="Gargeya S."/>
            <person name="Abouelleil A."/>
            <person name="Alvarado L."/>
            <person name="Chapman S.B."/>
            <person name="Gainer-Dewar J."/>
            <person name="Goldberg J."/>
            <person name="Griggs A."/>
            <person name="Gujja S."/>
            <person name="Hansen M."/>
            <person name="Howarth C."/>
            <person name="Imamovic A."/>
            <person name="Larimer J."/>
            <person name="Murphy C."/>
            <person name="Naylor J."/>
            <person name="Pearson M."/>
            <person name="Priest M."/>
            <person name="Roberts A."/>
            <person name="Saif S."/>
            <person name="Shea T."/>
            <person name="Sykes S."/>
            <person name="Wortman J."/>
            <person name="Nusbaum C."/>
            <person name="Birren B."/>
        </authorList>
    </citation>
    <scope>NUCLEOTIDE SEQUENCE [LARGE SCALE GENOMIC DNA]</scope>
    <source>
        <strain evidence="1">CA1280</strain>
    </source>
</reference>
<protein>
    <submittedName>
        <fullName evidence="1">Uncharacterized protein</fullName>
    </submittedName>
</protein>
<dbReference type="EMBL" id="KN847985">
    <property type="protein sequence ID" value="KIR46157.1"/>
    <property type="molecule type" value="Genomic_DNA"/>
</dbReference>
<proteinExistence type="predicted"/>
<accession>A0A0D0TI33</accession>
<dbReference type="HOGENOM" id="CLU_1959488_0_0_1"/>
<name>A0A0D0TI33_CRYGA</name>
<organism evidence="1">
    <name type="scientific">Cryptococcus bacillisporus CA1280</name>
    <dbReference type="NCBI Taxonomy" id="1296109"/>
    <lineage>
        <taxon>Eukaryota</taxon>
        <taxon>Fungi</taxon>
        <taxon>Dikarya</taxon>
        <taxon>Basidiomycota</taxon>
        <taxon>Agaricomycotina</taxon>
        <taxon>Tremellomycetes</taxon>
        <taxon>Tremellales</taxon>
        <taxon>Cryptococcaceae</taxon>
        <taxon>Cryptococcus</taxon>
        <taxon>Cryptococcus gattii species complex</taxon>
    </lineage>
</organism>
<dbReference type="AlphaFoldDB" id="A0A0D0TI33"/>
<sequence>MVFFVEARRSQLHGSLAVVGVVLTTHQPPNSSPQQVLVTSAVFSTPNDVPSAMHYFCTGHWSRAQKEQQEQGMEKESLLPRTLLVESTLKTEMTVNDKTLKLTVTLLRVVLGYAQPSGYLLSRPYSQS</sequence>
<evidence type="ECO:0000313" key="1">
    <source>
        <dbReference type="EMBL" id="KIR46157.1"/>
    </source>
</evidence>